<dbReference type="AlphaFoldDB" id="A0A517R3F9"/>
<dbReference type="EMBL" id="CP036268">
    <property type="protein sequence ID" value="QDT38429.1"/>
    <property type="molecule type" value="Genomic_DNA"/>
</dbReference>
<feature type="compositionally biased region" description="Polar residues" evidence="1">
    <location>
        <begin position="178"/>
        <end position="193"/>
    </location>
</feature>
<protein>
    <submittedName>
        <fullName evidence="3">Uncharacterized protein</fullName>
    </submittedName>
</protein>
<evidence type="ECO:0000256" key="2">
    <source>
        <dbReference type="SAM" id="SignalP"/>
    </source>
</evidence>
<organism evidence="3 4">
    <name type="scientific">Stratiformator vulcanicus</name>
    <dbReference type="NCBI Taxonomy" id="2527980"/>
    <lineage>
        <taxon>Bacteria</taxon>
        <taxon>Pseudomonadati</taxon>
        <taxon>Planctomycetota</taxon>
        <taxon>Planctomycetia</taxon>
        <taxon>Planctomycetales</taxon>
        <taxon>Planctomycetaceae</taxon>
        <taxon>Stratiformator</taxon>
    </lineage>
</organism>
<feature type="signal peptide" evidence="2">
    <location>
        <begin position="1"/>
        <end position="31"/>
    </location>
</feature>
<keyword evidence="2" id="KW-0732">Signal</keyword>
<evidence type="ECO:0000313" key="4">
    <source>
        <dbReference type="Proteomes" id="UP000317318"/>
    </source>
</evidence>
<feature type="region of interest" description="Disordered" evidence="1">
    <location>
        <begin position="178"/>
        <end position="203"/>
    </location>
</feature>
<feature type="chain" id="PRO_5021779467" evidence="2">
    <location>
        <begin position="32"/>
        <end position="203"/>
    </location>
</feature>
<sequence precursor="true">MMSLTDCTTRYSVILTALVAAWLGVSNMAAAQDVAGPLTEDSLGQALTSLGLQPEKAESRYDFRFKTKYEEQEWDLTMSAVLSKNGESLWVMAWLDELPKSSTDVPNTALLRLLARNDEIGNGKFFAYIPSNRRFVLQRVVPNRGISPRILGGVLKDLGGSVRTEYPYWLTQNWTAKPTTSAGATRPTQSAVNDSKFDAARRN</sequence>
<gene>
    <name evidence="3" type="ORF">Pan189_28230</name>
</gene>
<dbReference type="KEGG" id="svp:Pan189_28230"/>
<proteinExistence type="predicted"/>
<dbReference type="Proteomes" id="UP000317318">
    <property type="component" value="Chromosome"/>
</dbReference>
<keyword evidence="4" id="KW-1185">Reference proteome</keyword>
<evidence type="ECO:0000256" key="1">
    <source>
        <dbReference type="SAM" id="MobiDB-lite"/>
    </source>
</evidence>
<evidence type="ECO:0000313" key="3">
    <source>
        <dbReference type="EMBL" id="QDT38429.1"/>
    </source>
</evidence>
<accession>A0A517R3F9</accession>
<reference evidence="3 4" key="1">
    <citation type="submission" date="2019-02" db="EMBL/GenBank/DDBJ databases">
        <title>Deep-cultivation of Planctomycetes and their phenomic and genomic characterization uncovers novel biology.</title>
        <authorList>
            <person name="Wiegand S."/>
            <person name="Jogler M."/>
            <person name="Boedeker C."/>
            <person name="Pinto D."/>
            <person name="Vollmers J."/>
            <person name="Rivas-Marin E."/>
            <person name="Kohn T."/>
            <person name="Peeters S.H."/>
            <person name="Heuer A."/>
            <person name="Rast P."/>
            <person name="Oberbeckmann S."/>
            <person name="Bunk B."/>
            <person name="Jeske O."/>
            <person name="Meyerdierks A."/>
            <person name="Storesund J.E."/>
            <person name="Kallscheuer N."/>
            <person name="Luecker S."/>
            <person name="Lage O.M."/>
            <person name="Pohl T."/>
            <person name="Merkel B.J."/>
            <person name="Hornburger P."/>
            <person name="Mueller R.-W."/>
            <person name="Bruemmer F."/>
            <person name="Labrenz M."/>
            <person name="Spormann A.M."/>
            <person name="Op den Camp H."/>
            <person name="Overmann J."/>
            <person name="Amann R."/>
            <person name="Jetten M.S.M."/>
            <person name="Mascher T."/>
            <person name="Medema M.H."/>
            <person name="Devos D.P."/>
            <person name="Kaster A.-K."/>
            <person name="Ovreas L."/>
            <person name="Rohde M."/>
            <person name="Galperin M.Y."/>
            <person name="Jogler C."/>
        </authorList>
    </citation>
    <scope>NUCLEOTIDE SEQUENCE [LARGE SCALE GENOMIC DNA]</scope>
    <source>
        <strain evidence="3 4">Pan189</strain>
    </source>
</reference>
<name>A0A517R3F9_9PLAN</name>